<dbReference type="InterPro" id="IPR011335">
    <property type="entry name" value="Restrct_endonuc-II-like"/>
</dbReference>
<organism evidence="1 2">
    <name type="scientific">Luteimicrobium album</name>
    <dbReference type="NCBI Taxonomy" id="1054550"/>
    <lineage>
        <taxon>Bacteria</taxon>
        <taxon>Bacillati</taxon>
        <taxon>Actinomycetota</taxon>
        <taxon>Actinomycetes</taxon>
        <taxon>Micrococcales</taxon>
        <taxon>Luteimicrobium</taxon>
    </lineage>
</organism>
<dbReference type="Proteomes" id="UP001157091">
    <property type="component" value="Unassembled WGS sequence"/>
</dbReference>
<dbReference type="EMBL" id="BSUK01000001">
    <property type="protein sequence ID" value="GMA24979.1"/>
    <property type="molecule type" value="Genomic_DNA"/>
</dbReference>
<keyword evidence="2" id="KW-1185">Reference proteome</keyword>
<comment type="caution">
    <text evidence="1">The sequence shown here is derived from an EMBL/GenBank/DDBJ whole genome shotgun (WGS) entry which is preliminary data.</text>
</comment>
<sequence length="298" mass="32148">MDADLADDLVAVCRAVALLLPGGAAFSHLTAARLWKLPVSAAAEQRQELHVTGAGADRVLRTPRVVAHRGLGAAEVTSTKGVPVTSPGRTWRDLGAVDLAADGHPVAGVEPDHEELVVLTDALLSCHPLTDLPRYGLRPRDLVSIVRSIPGERGVGRLRRALAEASTFVDSSMETRTRLRAIASGFPRPVVGADLVGPDGAWIARPDLCWPQVRVAIEYDGASHVSRSRLGSDTARREAMERYGWRSVVLYATDVGARWWVTCERLREAFALQGCPDPARIPPAIRALERPRIVGVPL</sequence>
<protein>
    <recommendedName>
        <fullName evidence="3">DUF559 domain-containing protein</fullName>
    </recommendedName>
</protein>
<proteinExistence type="predicted"/>
<accession>A0ABQ6I583</accession>
<reference evidence="2" key="1">
    <citation type="journal article" date="2019" name="Int. J. Syst. Evol. Microbiol.">
        <title>The Global Catalogue of Microorganisms (GCM) 10K type strain sequencing project: providing services to taxonomists for standard genome sequencing and annotation.</title>
        <authorList>
            <consortium name="The Broad Institute Genomics Platform"/>
            <consortium name="The Broad Institute Genome Sequencing Center for Infectious Disease"/>
            <person name="Wu L."/>
            <person name="Ma J."/>
        </authorList>
    </citation>
    <scope>NUCLEOTIDE SEQUENCE [LARGE SCALE GENOMIC DNA]</scope>
    <source>
        <strain evidence="2">NBRC 106348</strain>
    </source>
</reference>
<evidence type="ECO:0008006" key="3">
    <source>
        <dbReference type="Google" id="ProtNLM"/>
    </source>
</evidence>
<name>A0ABQ6I583_9MICO</name>
<gene>
    <name evidence="1" type="ORF">GCM10025864_27380</name>
</gene>
<evidence type="ECO:0000313" key="1">
    <source>
        <dbReference type="EMBL" id="GMA24979.1"/>
    </source>
</evidence>
<evidence type="ECO:0000313" key="2">
    <source>
        <dbReference type="Proteomes" id="UP001157091"/>
    </source>
</evidence>
<dbReference type="SUPFAM" id="SSF52980">
    <property type="entry name" value="Restriction endonuclease-like"/>
    <property type="match status" value="1"/>
</dbReference>